<accession>A0A6P2BKY3</accession>
<dbReference type="EMBL" id="RPFW01000014">
    <property type="protein sequence ID" value="TVY99064.1"/>
    <property type="molecule type" value="Genomic_DNA"/>
</dbReference>
<keyword evidence="2" id="KW-1185">Reference proteome</keyword>
<comment type="caution">
    <text evidence="1">The sequence shown here is derived from an EMBL/GenBank/DDBJ whole genome shotgun (WGS) entry which is preliminary data.</text>
</comment>
<sequence length="294" mass="30978">MTFSLARSGHDATNLLHSLIYFVPETEQELTGVGLRAGRMCYFAGRAAPMGAVSGGVVAATFYNFNPSLVARCVPAAWELASPDVVVGARFAAADAALTRLLGPDVIGSADMIELAAILREAVGACSPEGRPLYAGHADLAWPDAPHLVMWHAASLLREHRGDGHLWALASAGLSGIEALVTHCATGKGFTPELARATRGWSQDQWDSAVSGLAPRGLLDSQGELTPAGRELRAQIEDQTDLLAAPPWQYLGEQRTEEVVRIGKAMTRAVLKAGAFPRTATASRDDAAASTARA</sequence>
<evidence type="ECO:0008006" key="3">
    <source>
        <dbReference type="Google" id="ProtNLM"/>
    </source>
</evidence>
<dbReference type="InterPro" id="IPR054058">
    <property type="entry name" value="HTH_67"/>
</dbReference>
<dbReference type="Proteomes" id="UP000460272">
    <property type="component" value="Unassembled WGS sequence"/>
</dbReference>
<evidence type="ECO:0000313" key="1">
    <source>
        <dbReference type="EMBL" id="TVY99064.1"/>
    </source>
</evidence>
<protein>
    <recommendedName>
        <fullName evidence="3">SalK</fullName>
    </recommendedName>
</protein>
<evidence type="ECO:0000313" key="2">
    <source>
        <dbReference type="Proteomes" id="UP000460272"/>
    </source>
</evidence>
<proteinExistence type="predicted"/>
<gene>
    <name evidence="1" type="ORF">EAS64_42250</name>
</gene>
<dbReference type="OrthoDB" id="157052at2"/>
<dbReference type="AlphaFoldDB" id="A0A6P2BKY3"/>
<dbReference type="Pfam" id="PF21863">
    <property type="entry name" value="HTH_67"/>
    <property type="match status" value="1"/>
</dbReference>
<reference evidence="1 2" key="1">
    <citation type="submission" date="2018-11" db="EMBL/GenBank/DDBJ databases">
        <title>Trebonia kvetii gen.nov., sp.nov., a novel acidophilic actinobacterium, and proposal of the new actinobacterial family Treboniaceae fam. nov.</title>
        <authorList>
            <person name="Rapoport D."/>
            <person name="Sagova-Mareckova M."/>
            <person name="Sedlacek I."/>
            <person name="Provaznik J."/>
            <person name="Kralova S."/>
            <person name="Pavlinic D."/>
            <person name="Benes V."/>
            <person name="Kopecky J."/>
        </authorList>
    </citation>
    <scope>NUCLEOTIDE SEQUENCE [LARGE SCALE GENOMIC DNA]</scope>
    <source>
        <strain evidence="1 2">15Tr583</strain>
    </source>
</reference>
<name>A0A6P2BKY3_9ACTN</name>
<dbReference type="NCBIfam" id="NF047719">
    <property type="entry name" value="SCO6745_fam_HTH"/>
    <property type="match status" value="1"/>
</dbReference>
<organism evidence="1 2">
    <name type="scientific">Trebonia kvetii</name>
    <dbReference type="NCBI Taxonomy" id="2480626"/>
    <lineage>
        <taxon>Bacteria</taxon>
        <taxon>Bacillati</taxon>
        <taxon>Actinomycetota</taxon>
        <taxon>Actinomycetes</taxon>
        <taxon>Streptosporangiales</taxon>
        <taxon>Treboniaceae</taxon>
        <taxon>Trebonia</taxon>
    </lineage>
</organism>
<dbReference type="RefSeq" id="WP_145862357.1">
    <property type="nucleotide sequence ID" value="NZ_RPFW01000014.1"/>
</dbReference>